<proteinExistence type="predicted"/>
<accession>A0A1I8IY25</accession>
<organism evidence="2 3">
    <name type="scientific">Macrostomum lignano</name>
    <dbReference type="NCBI Taxonomy" id="282301"/>
    <lineage>
        <taxon>Eukaryota</taxon>
        <taxon>Metazoa</taxon>
        <taxon>Spiralia</taxon>
        <taxon>Lophotrochozoa</taxon>
        <taxon>Platyhelminthes</taxon>
        <taxon>Rhabditophora</taxon>
        <taxon>Macrostomorpha</taxon>
        <taxon>Macrostomida</taxon>
        <taxon>Macrostomidae</taxon>
        <taxon>Macrostomum</taxon>
    </lineage>
</organism>
<evidence type="ECO:0000313" key="3">
    <source>
        <dbReference type="WBParaSite" id="maker-uti_cns_0018962-snap-gene-0.3-mRNA-1"/>
    </source>
</evidence>
<name>A0A1I8IY25_9PLAT</name>
<evidence type="ECO:0000256" key="1">
    <source>
        <dbReference type="SAM" id="MobiDB-lite"/>
    </source>
</evidence>
<dbReference type="Proteomes" id="UP000095280">
    <property type="component" value="Unplaced"/>
</dbReference>
<dbReference type="WBParaSite" id="maker-uti_cns_0018962-snap-gene-0.3-mRNA-1">
    <property type="protein sequence ID" value="maker-uti_cns_0018962-snap-gene-0.3-mRNA-1"/>
    <property type="gene ID" value="maker-uti_cns_0018962-snap-gene-0.3"/>
</dbReference>
<evidence type="ECO:0000313" key="2">
    <source>
        <dbReference type="Proteomes" id="UP000095280"/>
    </source>
</evidence>
<sequence length="128" mass="14530">MDVGSAAFRPRRQPAPAGPLHQIRRGPLQELAGLLNDAELSQAAPTSLAKRFFDSLVRPVPINNGRRKRFLDSLVPARSIYNASGKRFYDSLVRPSSFFNRPLVEWPERDLVRMERLGADLNLTRSRF</sequence>
<keyword evidence="2" id="KW-1185">Reference proteome</keyword>
<feature type="region of interest" description="Disordered" evidence="1">
    <location>
        <begin position="1"/>
        <end position="23"/>
    </location>
</feature>
<reference evidence="3" key="1">
    <citation type="submission" date="2016-11" db="UniProtKB">
        <authorList>
            <consortium name="WormBaseParasite"/>
        </authorList>
    </citation>
    <scope>IDENTIFICATION</scope>
</reference>
<protein>
    <submittedName>
        <fullName evidence="3">Uncharacterized protein</fullName>
    </submittedName>
</protein>
<dbReference type="AlphaFoldDB" id="A0A1I8IY25"/>